<evidence type="ECO:0000313" key="1">
    <source>
        <dbReference type="EMBL" id="TPR06173.1"/>
    </source>
</evidence>
<sequence length="74" mass="7658">MNTFHAGETPNFGLSAPDTSCFTAETCELFQGFGQGTGDSGAAAMVIYNCFSDQLGILPIDAAIRAVGGTYNDT</sequence>
<organism evidence="1 2">
    <name type="scientific">Aspergillus niger</name>
    <dbReference type="NCBI Taxonomy" id="5061"/>
    <lineage>
        <taxon>Eukaryota</taxon>
        <taxon>Fungi</taxon>
        <taxon>Dikarya</taxon>
        <taxon>Ascomycota</taxon>
        <taxon>Pezizomycotina</taxon>
        <taxon>Eurotiomycetes</taxon>
        <taxon>Eurotiomycetidae</taxon>
        <taxon>Eurotiales</taxon>
        <taxon>Aspergillaceae</taxon>
        <taxon>Aspergillus</taxon>
        <taxon>Aspergillus subgen. Circumdati</taxon>
    </lineage>
</organism>
<gene>
    <name evidence="1" type="ORF">CAN33_0020090</name>
</gene>
<evidence type="ECO:0000313" key="2">
    <source>
        <dbReference type="Proteomes" id="UP000197666"/>
    </source>
</evidence>
<dbReference type="EMBL" id="NKJJ02000010">
    <property type="protein sequence ID" value="TPR06173.1"/>
    <property type="molecule type" value="Genomic_DNA"/>
</dbReference>
<comment type="caution">
    <text evidence="1">The sequence shown here is derived from an EMBL/GenBank/DDBJ whole genome shotgun (WGS) entry which is preliminary data.</text>
</comment>
<proteinExistence type="predicted"/>
<reference evidence="2" key="1">
    <citation type="submission" date="2018-10" db="EMBL/GenBank/DDBJ databases">
        <title>FDA dAtabase for Regulatory Grade micrObial Sequences (FDA-ARGOS): Supporting development and validation of Infectious Disease Dx tests.</title>
        <authorList>
            <person name="Kerrigan L."/>
            <person name="Tallon L."/>
            <person name="Sadzewicz L."/>
            <person name="Sengamalay N."/>
            <person name="Ott S."/>
            <person name="Godinez A."/>
            <person name="Nagaraj S."/>
            <person name="Vavikolanu K."/>
            <person name="Nadendla S."/>
            <person name="George J."/>
            <person name="Sichtig H."/>
        </authorList>
    </citation>
    <scope>NUCLEOTIDE SEQUENCE [LARGE SCALE GENOMIC DNA]</scope>
    <source>
        <strain evidence="2">FDAARGOS_311</strain>
    </source>
</reference>
<dbReference type="AlphaFoldDB" id="A0A505I2H0"/>
<accession>A0A505I2H0</accession>
<protein>
    <submittedName>
        <fullName evidence="1">Uncharacterized protein</fullName>
    </submittedName>
</protein>
<dbReference type="Proteomes" id="UP000197666">
    <property type="component" value="Unassembled WGS sequence"/>
</dbReference>
<name>A0A505I2H0_ASPNG</name>